<dbReference type="SUPFAM" id="SSF48173">
    <property type="entry name" value="Cryptochrome/photolyase FAD-binding domain"/>
    <property type="match status" value="1"/>
</dbReference>
<protein>
    <submittedName>
        <fullName evidence="9">Deoxyribodipyrimidine photo-lyase</fullName>
        <ecNumber evidence="9">4.1.99.3</ecNumber>
    </submittedName>
</protein>
<accession>E3JA07</accession>
<name>E3JA07_PSEI1</name>
<dbReference type="HOGENOM" id="CLU_010348_2_2_11"/>
<evidence type="ECO:0000259" key="8">
    <source>
        <dbReference type="PROSITE" id="PS51645"/>
    </source>
</evidence>
<keyword evidence="1 4" id="KW-0285">Flavoprotein</keyword>
<dbReference type="InterPro" id="IPR018394">
    <property type="entry name" value="DNA_photolyase_1_CS_C"/>
</dbReference>
<dbReference type="GO" id="GO:0003904">
    <property type="term" value="F:deoxyribodipyrimidine photo-lyase activity"/>
    <property type="evidence" value="ECO:0007669"/>
    <property type="project" value="UniProtKB-EC"/>
</dbReference>
<dbReference type="Proteomes" id="UP000002484">
    <property type="component" value="Chromosome"/>
</dbReference>
<gene>
    <name evidence="9" type="ordered locus">FraEuI1c_0486</name>
</gene>
<dbReference type="PROSITE" id="PS51645">
    <property type="entry name" value="PHR_CRY_ALPHA_BETA"/>
    <property type="match status" value="1"/>
</dbReference>
<evidence type="ECO:0000256" key="1">
    <source>
        <dbReference type="ARBA" id="ARBA00022630"/>
    </source>
</evidence>
<dbReference type="Gene3D" id="1.10.579.10">
    <property type="entry name" value="DNA Cyclobutane Dipyrimidine Photolyase, subunit A, domain 3"/>
    <property type="match status" value="1"/>
</dbReference>
<dbReference type="InParanoid" id="E3JA07"/>
<feature type="binding site" evidence="4">
    <location>
        <begin position="230"/>
        <end position="234"/>
    </location>
    <ligand>
        <name>FAD</name>
        <dbReference type="ChEBI" id="CHEBI:57692"/>
    </ligand>
</feature>
<dbReference type="Pfam" id="PF03441">
    <property type="entry name" value="FAD_binding_7"/>
    <property type="match status" value="1"/>
</dbReference>
<feature type="binding site" evidence="4">
    <location>
        <position position="260"/>
    </location>
    <ligand>
        <name>FAD</name>
        <dbReference type="ChEBI" id="CHEBI:57692"/>
    </ligand>
</feature>
<evidence type="ECO:0000256" key="2">
    <source>
        <dbReference type="ARBA" id="ARBA00022827"/>
    </source>
</evidence>
<dbReference type="AlphaFoldDB" id="E3JA07"/>
<dbReference type="GO" id="GO:0071949">
    <property type="term" value="F:FAD binding"/>
    <property type="evidence" value="ECO:0007669"/>
    <property type="project" value="TreeGrafter"/>
</dbReference>
<feature type="site" description="Electron transfer via tryptophanyl radical" evidence="5">
    <location>
        <position position="292"/>
    </location>
</feature>
<feature type="domain" description="Photolyase/cryptochrome alpha/beta" evidence="8">
    <location>
        <begin position="1"/>
        <end position="130"/>
    </location>
</feature>
<dbReference type="STRING" id="298654.FraEuI1c_0486"/>
<proteinExistence type="inferred from homology"/>
<dbReference type="InterPro" id="IPR006050">
    <property type="entry name" value="DNA_photolyase_N"/>
</dbReference>
<feature type="site" description="Electron transfer via tryptophanyl radical" evidence="5">
    <location>
        <position position="368"/>
    </location>
</feature>
<dbReference type="PROSITE" id="PS00691">
    <property type="entry name" value="DNA_PHOTOLYASES_1_2"/>
    <property type="match status" value="1"/>
</dbReference>
<dbReference type="EC" id="4.1.99.3" evidence="9"/>
<dbReference type="InterPro" id="IPR036134">
    <property type="entry name" value="Crypto/Photolyase_FAD-like_sf"/>
</dbReference>
<dbReference type="InterPro" id="IPR014729">
    <property type="entry name" value="Rossmann-like_a/b/a_fold"/>
</dbReference>
<dbReference type="InterPro" id="IPR002081">
    <property type="entry name" value="Cryptochrome/DNA_photolyase_1"/>
</dbReference>
<dbReference type="GO" id="GO:0009416">
    <property type="term" value="P:response to light stimulus"/>
    <property type="evidence" value="ECO:0007669"/>
    <property type="project" value="TreeGrafter"/>
</dbReference>
<dbReference type="PROSITE" id="PS00394">
    <property type="entry name" value="DNA_PHOTOLYASES_1_1"/>
    <property type="match status" value="1"/>
</dbReference>
<evidence type="ECO:0000256" key="5">
    <source>
        <dbReference type="PIRSR" id="PIRSR602081-2"/>
    </source>
</evidence>
<sequence length="447" mass="49183">MTTLAVFTRDLRVHDNPMLTAAALAGEHTVPLFVLDAAMARSGFATGARERFLAESLADLDRSLRELGGRLVVRAGDPVEQVCRVADEVDAGTVHLAADCSGYAQRREAALRSALAERGRTLHCHDEAHVVVAPGRVTPAGRDHYAVFGAYHRRWEAAGWRRVIAPPARLRLPAVDPGALPPIGGPAGGESAGGGFHGGETVGRRRAEEWLREGVEVYDERRDQLAADATSRLSPYLHLGCLSALELATQAGTGDAARDFVRQLAWRDFFHQLLAARPAAAHEDYRDAHRTWRDDPAALDAWRSGHTGIPIVDAGMRQLLTEGWLPNRARMITASFLTKTLGLDWRAGAAHYTEHLLDADVANNSLNWQWVAGTGTDTRPGRVLNPLRQAERFDPDGVYVRRHVPELAGLPGRQVHRPWRLPDRERAALDYPEPLPILPERLTSEQF</sequence>
<dbReference type="Gene3D" id="1.25.40.80">
    <property type="match status" value="1"/>
</dbReference>
<dbReference type="Pfam" id="PF00875">
    <property type="entry name" value="DNA_photolyase"/>
    <property type="match status" value="1"/>
</dbReference>
<dbReference type="InterPro" id="IPR005101">
    <property type="entry name" value="Cryptochr/Photolyase_FAD-bd"/>
</dbReference>
<keyword evidence="10" id="KW-1185">Reference proteome</keyword>
<dbReference type="SUPFAM" id="SSF52425">
    <property type="entry name" value="Cryptochrome/photolyase, N-terminal domain"/>
    <property type="match status" value="1"/>
</dbReference>
<dbReference type="PRINTS" id="PR00147">
    <property type="entry name" value="DNAPHOTLYASE"/>
</dbReference>
<evidence type="ECO:0000313" key="9">
    <source>
        <dbReference type="EMBL" id="ADP78569.1"/>
    </source>
</evidence>
<dbReference type="Gene3D" id="3.40.50.620">
    <property type="entry name" value="HUPs"/>
    <property type="match status" value="1"/>
</dbReference>
<dbReference type="eggNOG" id="COG0415">
    <property type="taxonomic scope" value="Bacteria"/>
</dbReference>
<feature type="binding site" evidence="4">
    <location>
        <begin position="263"/>
        <end position="270"/>
    </location>
    <ligand>
        <name>FAD</name>
        <dbReference type="ChEBI" id="CHEBI:57692"/>
    </ligand>
</feature>
<dbReference type="GO" id="GO:0003677">
    <property type="term" value="F:DNA binding"/>
    <property type="evidence" value="ECO:0007669"/>
    <property type="project" value="TreeGrafter"/>
</dbReference>
<evidence type="ECO:0000256" key="7">
    <source>
        <dbReference type="SAM" id="MobiDB-lite"/>
    </source>
</evidence>
<feature type="region of interest" description="Disordered" evidence="7">
    <location>
        <begin position="184"/>
        <end position="203"/>
    </location>
</feature>
<evidence type="ECO:0000256" key="3">
    <source>
        <dbReference type="ARBA" id="ARBA00022991"/>
    </source>
</evidence>
<feature type="compositionally biased region" description="Gly residues" evidence="7">
    <location>
        <begin position="185"/>
        <end position="201"/>
    </location>
</feature>
<evidence type="ECO:0000313" key="10">
    <source>
        <dbReference type="Proteomes" id="UP000002484"/>
    </source>
</evidence>
<dbReference type="PANTHER" id="PTHR11455:SF9">
    <property type="entry name" value="CRYPTOCHROME CIRCADIAN CLOCK 5 ISOFORM X1"/>
    <property type="match status" value="1"/>
</dbReference>
<evidence type="ECO:0000256" key="4">
    <source>
        <dbReference type="PIRSR" id="PIRSR602081-1"/>
    </source>
</evidence>
<dbReference type="EMBL" id="CP002299">
    <property type="protein sequence ID" value="ADP78569.1"/>
    <property type="molecule type" value="Genomic_DNA"/>
</dbReference>
<keyword evidence="3 6" id="KW-0157">Chromophore</keyword>
<comment type="cofactor">
    <cofactor evidence="4">
        <name>FAD</name>
        <dbReference type="ChEBI" id="CHEBI:57692"/>
    </cofactor>
    <text evidence="4">Binds 1 FAD per subunit.</text>
</comment>
<feature type="binding site" evidence="4">
    <location>
        <position position="218"/>
    </location>
    <ligand>
        <name>FAD</name>
        <dbReference type="ChEBI" id="CHEBI:57692"/>
    </ligand>
</feature>
<comment type="similarity">
    <text evidence="6">Belongs to the DNA photolyase family.</text>
</comment>
<keyword evidence="9" id="KW-0456">Lyase</keyword>
<feature type="binding site" evidence="4">
    <location>
        <begin position="358"/>
        <end position="360"/>
    </location>
    <ligand>
        <name>FAD</name>
        <dbReference type="ChEBI" id="CHEBI:57692"/>
    </ligand>
</feature>
<reference evidence="9 10" key="1">
    <citation type="submission" date="2010-10" db="EMBL/GenBank/DDBJ databases">
        <title>Complete sequence of Frankia sp. EuI1c.</title>
        <authorList>
            <consortium name="US DOE Joint Genome Institute"/>
            <person name="Lucas S."/>
            <person name="Copeland A."/>
            <person name="Lapidus A."/>
            <person name="Cheng J.-F."/>
            <person name="Bruce D."/>
            <person name="Goodwin L."/>
            <person name="Pitluck S."/>
            <person name="Chertkov O."/>
            <person name="Detter J.C."/>
            <person name="Han C."/>
            <person name="Tapia R."/>
            <person name="Land M."/>
            <person name="Hauser L."/>
            <person name="Jeffries C."/>
            <person name="Kyrpides N."/>
            <person name="Ivanova N."/>
            <person name="Mikhailova N."/>
            <person name="Beauchemin N."/>
            <person name="Sen A."/>
            <person name="Sur S.A."/>
            <person name="Gtari M."/>
            <person name="Wall L."/>
            <person name="Tisa L."/>
            <person name="Woyke T."/>
        </authorList>
    </citation>
    <scope>NUCLEOTIDE SEQUENCE [LARGE SCALE GENOMIC DNA]</scope>
    <source>
        <strain evidence="10">DSM 45817 / CECT 9037 / EuI1c</strain>
    </source>
</reference>
<feature type="site" description="Electron transfer via tryptophanyl radical" evidence="5">
    <location>
        <position position="345"/>
    </location>
</feature>
<dbReference type="KEGG" id="fri:FraEuI1c_0486"/>
<evidence type="ECO:0000256" key="6">
    <source>
        <dbReference type="RuleBase" id="RU004182"/>
    </source>
</evidence>
<keyword evidence="2 4" id="KW-0274">FAD</keyword>
<dbReference type="PANTHER" id="PTHR11455">
    <property type="entry name" value="CRYPTOCHROME"/>
    <property type="match status" value="1"/>
</dbReference>
<dbReference type="GO" id="GO:0006950">
    <property type="term" value="P:response to stress"/>
    <property type="evidence" value="ECO:0007669"/>
    <property type="project" value="UniProtKB-ARBA"/>
</dbReference>
<dbReference type="InterPro" id="IPR036155">
    <property type="entry name" value="Crypto/Photolyase_N_sf"/>
</dbReference>
<dbReference type="GO" id="GO:0006139">
    <property type="term" value="P:nucleobase-containing compound metabolic process"/>
    <property type="evidence" value="ECO:0007669"/>
    <property type="project" value="UniProtKB-ARBA"/>
</dbReference>
<organism evidence="9 10">
    <name type="scientific">Pseudofrankia inefficax (strain DSM 45817 / CECT 9037 / DDB 130130 / EuI1c)</name>
    <name type="common">Frankia inefficax</name>
    <dbReference type="NCBI Taxonomy" id="298654"/>
    <lineage>
        <taxon>Bacteria</taxon>
        <taxon>Bacillati</taxon>
        <taxon>Actinomycetota</taxon>
        <taxon>Actinomycetes</taxon>
        <taxon>Frankiales</taxon>
        <taxon>Frankiaceae</taxon>
        <taxon>Pseudofrankia</taxon>
    </lineage>
</organism>